<dbReference type="GO" id="GO:0005634">
    <property type="term" value="C:nucleus"/>
    <property type="evidence" value="ECO:0007669"/>
    <property type="project" value="UniProtKB-SubCell"/>
</dbReference>
<sequence length="306" mass="35049">MPPKVPRCSICGTLETSKWYMLDRRNICSDCHDIQLNPPLEPRGERSPECLPTENRSQECDERIEEEDRIPPATVCPERKLLQCLITPKKIESTKLPDEGNADVEASVDLGGIDEQEEMPDSIATLGMFSPRRLRRRVCPVRVPARRSSKKTGRVNKSRRTLTKKVPIKSPRETATTRTVAKLLHENVWYQLGDIVSMVDTKDNTYYAQIRGLMVDTYNEKSAVLMWLLPSTVSPPPNEGFDPATYMAGPDEECPRRLTYLKFVMHAPINYYRDRNEPYPRPESYGPSNTTQCDNRNYVWTTVGRV</sequence>
<keyword evidence="5" id="KW-0539">Nucleus</keyword>
<evidence type="ECO:0008006" key="9">
    <source>
        <dbReference type="Google" id="ProtNLM"/>
    </source>
</evidence>
<proteinExistence type="predicted"/>
<protein>
    <recommendedName>
        <fullName evidence="9">GATA zinc finger domain-containing protein 1</fullName>
    </recommendedName>
</protein>
<evidence type="ECO:0000256" key="3">
    <source>
        <dbReference type="ARBA" id="ARBA00022771"/>
    </source>
</evidence>
<evidence type="ECO:0000256" key="2">
    <source>
        <dbReference type="ARBA" id="ARBA00022723"/>
    </source>
</evidence>
<comment type="subcellular location">
    <subcellularLocation>
        <location evidence="1">Nucleus</location>
    </subcellularLocation>
</comment>
<keyword evidence="8" id="KW-1185">Reference proteome</keyword>
<dbReference type="GO" id="GO:0006325">
    <property type="term" value="P:chromatin organization"/>
    <property type="evidence" value="ECO:0007669"/>
    <property type="project" value="TreeGrafter"/>
</dbReference>
<dbReference type="Proteomes" id="UP000075885">
    <property type="component" value="Unassembled WGS sequence"/>
</dbReference>
<keyword evidence="4" id="KW-0862">Zinc</keyword>
<dbReference type="PANTHER" id="PTHR13340:SF2">
    <property type="entry name" value="GATA ZINC FINGER DOMAIN-CONTAINING PROTEIN 1"/>
    <property type="match status" value="1"/>
</dbReference>
<dbReference type="GO" id="GO:0008270">
    <property type="term" value="F:zinc ion binding"/>
    <property type="evidence" value="ECO:0007669"/>
    <property type="project" value="UniProtKB-KW"/>
</dbReference>
<dbReference type="EnsemblMetazoa" id="AEPI006037-RA">
    <property type="protein sequence ID" value="AEPI006037-PA"/>
    <property type="gene ID" value="AEPI006037"/>
</dbReference>
<feature type="region of interest" description="Disordered" evidence="6">
    <location>
        <begin position="143"/>
        <end position="162"/>
    </location>
</feature>
<dbReference type="PANTHER" id="PTHR13340">
    <property type="entry name" value="GATA ZINC FINGER DOMAIN-CONTAINING"/>
    <property type="match status" value="1"/>
</dbReference>
<keyword evidence="3" id="KW-0863">Zinc-finger</keyword>
<reference evidence="8" key="1">
    <citation type="submission" date="2013-03" db="EMBL/GenBank/DDBJ databases">
        <title>The Genome Sequence of Anopheles epiroticus epiroticus2.</title>
        <authorList>
            <consortium name="The Broad Institute Genomics Platform"/>
            <person name="Neafsey D.E."/>
            <person name="Howell P."/>
            <person name="Walker B."/>
            <person name="Young S.K."/>
            <person name="Zeng Q."/>
            <person name="Gargeya S."/>
            <person name="Fitzgerald M."/>
            <person name="Haas B."/>
            <person name="Abouelleil A."/>
            <person name="Allen A.W."/>
            <person name="Alvarado L."/>
            <person name="Arachchi H.M."/>
            <person name="Berlin A.M."/>
            <person name="Chapman S.B."/>
            <person name="Gainer-Dewar J."/>
            <person name="Goldberg J."/>
            <person name="Griggs A."/>
            <person name="Gujja S."/>
            <person name="Hansen M."/>
            <person name="Howarth C."/>
            <person name="Imamovic A."/>
            <person name="Ireland A."/>
            <person name="Larimer J."/>
            <person name="McCowan C."/>
            <person name="Murphy C."/>
            <person name="Pearson M."/>
            <person name="Poon T.W."/>
            <person name="Priest M."/>
            <person name="Roberts A."/>
            <person name="Saif S."/>
            <person name="Shea T."/>
            <person name="Sisk P."/>
            <person name="Sykes S."/>
            <person name="Wortman J."/>
            <person name="Nusbaum C."/>
            <person name="Birren B."/>
        </authorList>
    </citation>
    <scope>NUCLEOTIDE SEQUENCE [LARGE SCALE GENOMIC DNA]</scope>
    <source>
        <strain evidence="8">Epiroticus2</strain>
    </source>
</reference>
<evidence type="ECO:0000313" key="7">
    <source>
        <dbReference type="EnsemblMetazoa" id="AEPI006037-PA"/>
    </source>
</evidence>
<reference evidence="7" key="2">
    <citation type="submission" date="2020-05" db="UniProtKB">
        <authorList>
            <consortium name="EnsemblMetazoa"/>
        </authorList>
    </citation>
    <scope>IDENTIFICATION</scope>
    <source>
        <strain evidence="7">Epiroticus2</strain>
    </source>
</reference>
<dbReference type="STRING" id="199890.A0A182PGH8"/>
<keyword evidence="2" id="KW-0479">Metal-binding</keyword>
<evidence type="ECO:0000256" key="1">
    <source>
        <dbReference type="ARBA" id="ARBA00004123"/>
    </source>
</evidence>
<evidence type="ECO:0000256" key="4">
    <source>
        <dbReference type="ARBA" id="ARBA00022833"/>
    </source>
</evidence>
<dbReference type="VEuPathDB" id="VectorBase:AEPI006037"/>
<evidence type="ECO:0000256" key="5">
    <source>
        <dbReference type="ARBA" id="ARBA00023242"/>
    </source>
</evidence>
<name>A0A182PGH8_9DIPT</name>
<evidence type="ECO:0000313" key="8">
    <source>
        <dbReference type="Proteomes" id="UP000075885"/>
    </source>
</evidence>
<evidence type="ECO:0000256" key="6">
    <source>
        <dbReference type="SAM" id="MobiDB-lite"/>
    </source>
</evidence>
<dbReference type="AlphaFoldDB" id="A0A182PGH8"/>
<accession>A0A182PGH8</accession>
<dbReference type="InterPro" id="IPR039050">
    <property type="entry name" value="GATAD1"/>
</dbReference>
<organism evidence="7 8">
    <name type="scientific">Anopheles epiroticus</name>
    <dbReference type="NCBI Taxonomy" id="199890"/>
    <lineage>
        <taxon>Eukaryota</taxon>
        <taxon>Metazoa</taxon>
        <taxon>Ecdysozoa</taxon>
        <taxon>Arthropoda</taxon>
        <taxon>Hexapoda</taxon>
        <taxon>Insecta</taxon>
        <taxon>Pterygota</taxon>
        <taxon>Neoptera</taxon>
        <taxon>Endopterygota</taxon>
        <taxon>Diptera</taxon>
        <taxon>Nematocera</taxon>
        <taxon>Culicoidea</taxon>
        <taxon>Culicidae</taxon>
        <taxon>Anophelinae</taxon>
        <taxon>Anopheles</taxon>
    </lineage>
</organism>